<evidence type="ECO:0000313" key="3">
    <source>
        <dbReference type="Proteomes" id="UP000708208"/>
    </source>
</evidence>
<dbReference type="AlphaFoldDB" id="A0A8J2LHY4"/>
<gene>
    <name evidence="2" type="ORF">AFUS01_LOCUS41865</name>
</gene>
<protein>
    <submittedName>
        <fullName evidence="2">Uncharacterized protein</fullName>
    </submittedName>
</protein>
<name>A0A8J2LHY4_9HEXA</name>
<feature type="non-terminal residue" evidence="2">
    <location>
        <position position="1"/>
    </location>
</feature>
<feature type="region of interest" description="Disordered" evidence="1">
    <location>
        <begin position="73"/>
        <end position="144"/>
    </location>
</feature>
<feature type="compositionally biased region" description="Low complexity" evidence="1">
    <location>
        <begin position="118"/>
        <end position="133"/>
    </location>
</feature>
<organism evidence="2 3">
    <name type="scientific">Allacma fusca</name>
    <dbReference type="NCBI Taxonomy" id="39272"/>
    <lineage>
        <taxon>Eukaryota</taxon>
        <taxon>Metazoa</taxon>
        <taxon>Ecdysozoa</taxon>
        <taxon>Arthropoda</taxon>
        <taxon>Hexapoda</taxon>
        <taxon>Collembola</taxon>
        <taxon>Symphypleona</taxon>
        <taxon>Sminthuridae</taxon>
        <taxon>Allacma</taxon>
    </lineage>
</organism>
<keyword evidence="3" id="KW-1185">Reference proteome</keyword>
<dbReference type="EMBL" id="CAJVCH010563768">
    <property type="protein sequence ID" value="CAG7832163.1"/>
    <property type="molecule type" value="Genomic_DNA"/>
</dbReference>
<comment type="caution">
    <text evidence="2">The sequence shown here is derived from an EMBL/GenBank/DDBJ whole genome shotgun (WGS) entry which is preliminary data.</text>
</comment>
<sequence length="144" mass="15443">LDNCTAYILHRKHGIKDCFLARRVPEVREVHDEQPHASSDVATTLRAPGFSGMLIGIPFLFAGIKWKNVKTITSEVSPRKSHGSSSPEIPSVPNLTEPQFDVDSDDAVDTVESHDAVPSHLSGSGPSVSSILSTGISEAPVEDD</sequence>
<feature type="compositionally biased region" description="Polar residues" evidence="1">
    <location>
        <begin position="83"/>
        <end position="97"/>
    </location>
</feature>
<dbReference type="Proteomes" id="UP000708208">
    <property type="component" value="Unassembled WGS sequence"/>
</dbReference>
<evidence type="ECO:0000313" key="2">
    <source>
        <dbReference type="EMBL" id="CAG7832163.1"/>
    </source>
</evidence>
<proteinExistence type="predicted"/>
<feature type="compositionally biased region" description="Acidic residues" evidence="1">
    <location>
        <begin position="100"/>
        <end position="109"/>
    </location>
</feature>
<evidence type="ECO:0000256" key="1">
    <source>
        <dbReference type="SAM" id="MobiDB-lite"/>
    </source>
</evidence>
<accession>A0A8J2LHY4</accession>
<reference evidence="2" key="1">
    <citation type="submission" date="2021-06" db="EMBL/GenBank/DDBJ databases">
        <authorList>
            <person name="Hodson N. C."/>
            <person name="Mongue J. A."/>
            <person name="Jaron S. K."/>
        </authorList>
    </citation>
    <scope>NUCLEOTIDE SEQUENCE</scope>
</reference>